<evidence type="ECO:0000313" key="1">
    <source>
        <dbReference type="Proteomes" id="UP000887564"/>
    </source>
</evidence>
<name>A0A914S788_PAREQ</name>
<dbReference type="Proteomes" id="UP000887564">
    <property type="component" value="Unplaced"/>
</dbReference>
<dbReference type="WBParaSite" id="PEQ_0001304901-mRNA-1">
    <property type="protein sequence ID" value="PEQ_0001304901-mRNA-1"/>
    <property type="gene ID" value="PEQ_0001304901"/>
</dbReference>
<protein>
    <submittedName>
        <fullName evidence="2">Uncharacterized protein</fullName>
    </submittedName>
</protein>
<keyword evidence="1" id="KW-1185">Reference proteome</keyword>
<accession>A0A914S788</accession>
<dbReference type="AlphaFoldDB" id="A0A914S788"/>
<reference evidence="2" key="1">
    <citation type="submission" date="2022-11" db="UniProtKB">
        <authorList>
            <consortium name="WormBaseParasite"/>
        </authorList>
    </citation>
    <scope>IDENTIFICATION</scope>
</reference>
<organism evidence="1 2">
    <name type="scientific">Parascaris equorum</name>
    <name type="common">Equine roundworm</name>
    <dbReference type="NCBI Taxonomy" id="6256"/>
    <lineage>
        <taxon>Eukaryota</taxon>
        <taxon>Metazoa</taxon>
        <taxon>Ecdysozoa</taxon>
        <taxon>Nematoda</taxon>
        <taxon>Chromadorea</taxon>
        <taxon>Rhabditida</taxon>
        <taxon>Spirurina</taxon>
        <taxon>Ascaridomorpha</taxon>
        <taxon>Ascaridoidea</taxon>
        <taxon>Ascarididae</taxon>
        <taxon>Parascaris</taxon>
    </lineage>
</organism>
<sequence length="71" mass="7995">MELELLGHAAKDELEDIGLKIPFRGPQHLLELPLSMAPRLLDCFLADADRLTVVYARMIETLAVVHLQQCI</sequence>
<evidence type="ECO:0000313" key="2">
    <source>
        <dbReference type="WBParaSite" id="PEQ_0001304901-mRNA-1"/>
    </source>
</evidence>
<proteinExistence type="predicted"/>